<evidence type="ECO:0000259" key="9">
    <source>
        <dbReference type="Pfam" id="PF02878"/>
    </source>
</evidence>
<comment type="cofactor">
    <cofactor evidence="1">
        <name>Mg(2+)</name>
        <dbReference type="ChEBI" id="CHEBI:18420"/>
    </cofactor>
</comment>
<dbReference type="Proteomes" id="UP000185669">
    <property type="component" value="Unassembled WGS sequence"/>
</dbReference>
<dbReference type="PRINTS" id="PR00509">
    <property type="entry name" value="PGMPMM"/>
</dbReference>
<accession>A0A1N6YIF1</accession>
<keyword evidence="3" id="KW-0597">Phosphoprotein</keyword>
<dbReference type="InterPro" id="IPR005844">
    <property type="entry name" value="A-D-PHexomutase_a/b/a-I"/>
</dbReference>
<dbReference type="InterPro" id="IPR036900">
    <property type="entry name" value="A-D-PHexomutase_C_sf"/>
</dbReference>
<keyword evidence="4 7" id="KW-0479">Metal-binding</keyword>
<dbReference type="RefSeq" id="WP_076545368.1">
    <property type="nucleotide sequence ID" value="NZ_FTNC01000014.1"/>
</dbReference>
<dbReference type="AlphaFoldDB" id="A0A1N6YIF1"/>
<keyword evidence="6" id="KW-0413">Isomerase</keyword>
<dbReference type="GO" id="GO:0005975">
    <property type="term" value="P:carbohydrate metabolic process"/>
    <property type="evidence" value="ECO:0007669"/>
    <property type="project" value="InterPro"/>
</dbReference>
<evidence type="ECO:0000259" key="10">
    <source>
        <dbReference type="Pfam" id="PF02879"/>
    </source>
</evidence>
<evidence type="ECO:0000313" key="12">
    <source>
        <dbReference type="EMBL" id="SIR14256.1"/>
    </source>
</evidence>
<dbReference type="Pfam" id="PF02879">
    <property type="entry name" value="PGM_PMM_II"/>
    <property type="match status" value="1"/>
</dbReference>
<dbReference type="InterPro" id="IPR005846">
    <property type="entry name" value="A-D-PHexomutase_a/b/a-III"/>
</dbReference>
<dbReference type="InterPro" id="IPR016055">
    <property type="entry name" value="A-D-PHexomutase_a/b/a-I/II/III"/>
</dbReference>
<keyword evidence="5 7" id="KW-0460">Magnesium</keyword>
<dbReference type="InterPro" id="IPR016066">
    <property type="entry name" value="A-D-PHexomutase_CS"/>
</dbReference>
<feature type="domain" description="Alpha-D-phosphohexomutase alpha/beta/alpha" evidence="9">
    <location>
        <begin position="2"/>
        <end position="130"/>
    </location>
</feature>
<dbReference type="STRING" id="56779.SAMN05421834_11463"/>
<evidence type="ECO:0000256" key="3">
    <source>
        <dbReference type="ARBA" id="ARBA00022553"/>
    </source>
</evidence>
<evidence type="ECO:0000256" key="4">
    <source>
        <dbReference type="ARBA" id="ARBA00022723"/>
    </source>
</evidence>
<dbReference type="SUPFAM" id="SSF53738">
    <property type="entry name" value="Phosphoglucomutase, first 3 domains"/>
    <property type="match status" value="3"/>
</dbReference>
<dbReference type="Gene3D" id="3.40.120.10">
    <property type="entry name" value="Alpha-D-Glucose-1,6-Bisphosphate, subunit A, domain 3"/>
    <property type="match status" value="3"/>
</dbReference>
<feature type="domain" description="Alpha-D-phosphohexomutase alpha/beta/alpha" evidence="10">
    <location>
        <begin position="151"/>
        <end position="245"/>
    </location>
</feature>
<dbReference type="Pfam" id="PF02880">
    <property type="entry name" value="PGM_PMM_III"/>
    <property type="match status" value="1"/>
</dbReference>
<dbReference type="InterPro" id="IPR005843">
    <property type="entry name" value="A-D-PHexomutase_C"/>
</dbReference>
<dbReference type="CDD" id="cd03089">
    <property type="entry name" value="PMM_PGM"/>
    <property type="match status" value="1"/>
</dbReference>
<evidence type="ECO:0000256" key="2">
    <source>
        <dbReference type="ARBA" id="ARBA00010231"/>
    </source>
</evidence>
<dbReference type="GO" id="GO:0016868">
    <property type="term" value="F:intramolecular phosphotransferase activity"/>
    <property type="evidence" value="ECO:0007669"/>
    <property type="project" value="InterPro"/>
</dbReference>
<sequence>MKAFKAYDIRGVYNKDFDKEDVYKIGYFLPELLKADKVLVGYDDRESTPEVFKALSEGITDRGVDVYKIGYATTPMVYYGTAKHGYKASVMITASHNPPEYNGLKISRENALPVGYDSGLKELEEMIENQEVKPVAEKKKGDILEHDLKEEYIEFQKSYLPDLSNLDLSIDVSNGMVAILTDEIFGKDPHYLYNELDGTFPNHEANPLEAENREDLKKLLLKQNSDLGLIFDGDGDRVMFLDEKGKFISPDLIVALLAEYYIKAGKGKNVLYDIRTSWSVKEKVEELGGTPHMWKVGHAYAKLKLREIDGICGGELAGHYYYKDFFYCDSGMLTALVVLNVVARLKEEGKTISEYIAELDKYATSGEVNFKIENKKEVMEKLKDYFFAQRKPEEFYDFDGYRLEYNDWWFNVRPSNTEPYLRLVVEAKNQELLDEKMIEIRELMAVDEE</sequence>
<comment type="similarity">
    <text evidence="2 7">Belongs to the phosphohexose mutase family.</text>
</comment>
<keyword evidence="13" id="KW-1185">Reference proteome</keyword>
<reference evidence="13" key="1">
    <citation type="submission" date="2017-01" db="EMBL/GenBank/DDBJ databases">
        <authorList>
            <person name="Varghese N."/>
            <person name="Submissions S."/>
        </authorList>
    </citation>
    <scope>NUCLEOTIDE SEQUENCE [LARGE SCALE GENOMIC DNA]</scope>
    <source>
        <strain evidence="13">ATCC 700103</strain>
    </source>
</reference>
<dbReference type="Pfam" id="PF00408">
    <property type="entry name" value="PGM_PMM_IV"/>
    <property type="match status" value="1"/>
</dbReference>
<organism evidence="12 13">
    <name type="scientific">Halanaerobium kushneri</name>
    <dbReference type="NCBI Taxonomy" id="56779"/>
    <lineage>
        <taxon>Bacteria</taxon>
        <taxon>Bacillati</taxon>
        <taxon>Bacillota</taxon>
        <taxon>Clostridia</taxon>
        <taxon>Halanaerobiales</taxon>
        <taxon>Halanaerobiaceae</taxon>
        <taxon>Halanaerobium</taxon>
    </lineage>
</organism>
<evidence type="ECO:0000256" key="1">
    <source>
        <dbReference type="ARBA" id="ARBA00001946"/>
    </source>
</evidence>
<dbReference type="PROSITE" id="PS00710">
    <property type="entry name" value="PGM_PMM"/>
    <property type="match status" value="1"/>
</dbReference>
<evidence type="ECO:0000256" key="6">
    <source>
        <dbReference type="ARBA" id="ARBA00023235"/>
    </source>
</evidence>
<protein>
    <submittedName>
        <fullName evidence="12">Phosphomannomutase</fullName>
    </submittedName>
</protein>
<feature type="domain" description="Alpha-D-phosphohexomutase alpha/beta/alpha" evidence="11">
    <location>
        <begin position="250"/>
        <end position="362"/>
    </location>
</feature>
<evidence type="ECO:0000259" key="11">
    <source>
        <dbReference type="Pfam" id="PF02880"/>
    </source>
</evidence>
<dbReference type="InterPro" id="IPR005841">
    <property type="entry name" value="Alpha-D-phosphohexomutase_SF"/>
</dbReference>
<dbReference type="Gene3D" id="3.30.310.50">
    <property type="entry name" value="Alpha-D-phosphohexomutase, C-terminal domain"/>
    <property type="match status" value="1"/>
</dbReference>
<evidence type="ECO:0000313" key="13">
    <source>
        <dbReference type="Proteomes" id="UP000185669"/>
    </source>
</evidence>
<evidence type="ECO:0000256" key="7">
    <source>
        <dbReference type="RuleBase" id="RU004326"/>
    </source>
</evidence>
<dbReference type="PANTHER" id="PTHR43771:SF1">
    <property type="entry name" value="PHOSPHOMANNOMUTASE"/>
    <property type="match status" value="1"/>
</dbReference>
<evidence type="ECO:0000259" key="8">
    <source>
        <dbReference type="Pfam" id="PF00408"/>
    </source>
</evidence>
<dbReference type="Pfam" id="PF02878">
    <property type="entry name" value="PGM_PMM_I"/>
    <property type="match status" value="1"/>
</dbReference>
<gene>
    <name evidence="12" type="ORF">SAMN05421834_11463</name>
</gene>
<dbReference type="OrthoDB" id="9806956at2"/>
<name>A0A1N6YIF1_9FIRM</name>
<evidence type="ECO:0000256" key="5">
    <source>
        <dbReference type="ARBA" id="ARBA00022842"/>
    </source>
</evidence>
<dbReference type="GO" id="GO:0000287">
    <property type="term" value="F:magnesium ion binding"/>
    <property type="evidence" value="ECO:0007669"/>
    <property type="project" value="InterPro"/>
</dbReference>
<feature type="domain" description="Alpha-D-phosphohexomutase C-terminal" evidence="8">
    <location>
        <begin position="367"/>
        <end position="436"/>
    </location>
</feature>
<dbReference type="SUPFAM" id="SSF55957">
    <property type="entry name" value="Phosphoglucomutase, C-terminal domain"/>
    <property type="match status" value="1"/>
</dbReference>
<dbReference type="InterPro" id="IPR005845">
    <property type="entry name" value="A-D-PHexomutase_a/b/a-II"/>
</dbReference>
<dbReference type="PANTHER" id="PTHR43771">
    <property type="entry name" value="PHOSPHOMANNOMUTASE"/>
    <property type="match status" value="1"/>
</dbReference>
<dbReference type="EMBL" id="FTNC01000014">
    <property type="protein sequence ID" value="SIR14256.1"/>
    <property type="molecule type" value="Genomic_DNA"/>
</dbReference>
<proteinExistence type="inferred from homology"/>